<dbReference type="InterPro" id="IPR047324">
    <property type="entry name" value="LbH_gamma_CA-like"/>
</dbReference>
<accession>A0AB34IHC6</accession>
<dbReference type="PANTHER" id="PTHR13061">
    <property type="entry name" value="DYNACTIN SUBUNIT P25"/>
    <property type="match status" value="1"/>
</dbReference>
<dbReference type="InterPro" id="IPR011004">
    <property type="entry name" value="Trimer_LpxA-like_sf"/>
</dbReference>
<dbReference type="CDD" id="cd04645">
    <property type="entry name" value="LbH_gamma_CA_like"/>
    <property type="match status" value="1"/>
</dbReference>
<evidence type="ECO:0000313" key="2">
    <source>
        <dbReference type="Proteomes" id="UP001515480"/>
    </source>
</evidence>
<evidence type="ECO:0000313" key="1">
    <source>
        <dbReference type="EMBL" id="KAL1499178.1"/>
    </source>
</evidence>
<evidence type="ECO:0008006" key="3">
    <source>
        <dbReference type="Google" id="ProtNLM"/>
    </source>
</evidence>
<dbReference type="Gene3D" id="2.160.10.10">
    <property type="entry name" value="Hexapeptide repeat proteins"/>
    <property type="match status" value="1"/>
</dbReference>
<organism evidence="1 2">
    <name type="scientific">Prymnesium parvum</name>
    <name type="common">Toxic golden alga</name>
    <dbReference type="NCBI Taxonomy" id="97485"/>
    <lineage>
        <taxon>Eukaryota</taxon>
        <taxon>Haptista</taxon>
        <taxon>Haptophyta</taxon>
        <taxon>Prymnesiophyceae</taxon>
        <taxon>Prymnesiales</taxon>
        <taxon>Prymnesiaceae</taxon>
        <taxon>Prymnesium</taxon>
    </lineage>
</organism>
<dbReference type="SUPFAM" id="SSF51161">
    <property type="entry name" value="Trimeric LpxA-like enzymes"/>
    <property type="match status" value="1"/>
</dbReference>
<gene>
    <name evidence="1" type="ORF">AB1Y20_013688</name>
</gene>
<dbReference type="PANTHER" id="PTHR13061:SF29">
    <property type="entry name" value="GAMMA CARBONIC ANHYDRASE-LIKE 1, MITOCHONDRIAL-RELATED"/>
    <property type="match status" value="1"/>
</dbReference>
<proteinExistence type="predicted"/>
<protein>
    <recommendedName>
        <fullName evidence="3">Dynactin subunit 6</fullName>
    </recommendedName>
</protein>
<dbReference type="InterPro" id="IPR050484">
    <property type="entry name" value="Transf_Hexapept/Carb_Anhydrase"/>
</dbReference>
<name>A0AB34IHC6_PRYPA</name>
<sequence>MSLTATQRAALTHATRPPGPPAFWYALGTAVRAIGSAMDKLGLGIMDSCGTNERLPIPTTGVKLNGKAPAYADAAFVAPSANLVGAVNLGSGTSVWYSSMVTGGKAACDIGDMSNVGDRSVVVDSIVGKNVCIGAGAIVKSATIGDNSSVGMGCIMNGGSMGSQSILVAGSVLPAGTTIPSGEVWGGNPAAKVGKVDDDDINGILAVADMTHELAKLHADEAWKDLALIEQEKGDYKRQSFRTPDFISFLRRDPGWVPLPTLGGQLSKMEIHSQTYLIK</sequence>
<dbReference type="EMBL" id="JBGBPQ010000026">
    <property type="protein sequence ID" value="KAL1499178.1"/>
    <property type="molecule type" value="Genomic_DNA"/>
</dbReference>
<reference evidence="1 2" key="1">
    <citation type="journal article" date="2024" name="Science">
        <title>Giant polyketide synthase enzymes in the biosynthesis of giant marine polyether toxins.</title>
        <authorList>
            <person name="Fallon T.R."/>
            <person name="Shende V.V."/>
            <person name="Wierzbicki I.H."/>
            <person name="Pendleton A.L."/>
            <person name="Watervoot N.F."/>
            <person name="Auber R.P."/>
            <person name="Gonzalez D.J."/>
            <person name="Wisecaver J.H."/>
            <person name="Moore B.S."/>
        </authorList>
    </citation>
    <scope>NUCLEOTIDE SEQUENCE [LARGE SCALE GENOMIC DNA]</scope>
    <source>
        <strain evidence="1 2">12B1</strain>
    </source>
</reference>
<dbReference type="AlphaFoldDB" id="A0AB34IHC6"/>
<comment type="caution">
    <text evidence="1">The sequence shown here is derived from an EMBL/GenBank/DDBJ whole genome shotgun (WGS) entry which is preliminary data.</text>
</comment>
<dbReference type="Proteomes" id="UP001515480">
    <property type="component" value="Unassembled WGS sequence"/>
</dbReference>
<keyword evidence="2" id="KW-1185">Reference proteome</keyword>